<dbReference type="EnsemblFungi" id="MAPG_04339T0">
    <property type="protein sequence ID" value="MAPG_04339T0"/>
    <property type="gene ID" value="MAPG_04339"/>
</dbReference>
<evidence type="ECO:0000256" key="2">
    <source>
        <dbReference type="ARBA" id="ARBA00004123"/>
    </source>
</evidence>
<dbReference type="eggNOG" id="ENOG502SEU0">
    <property type="taxonomic scope" value="Eukaryota"/>
</dbReference>
<keyword evidence="7" id="KW-0539">Nucleus</keyword>
<comment type="function">
    <text evidence="1">May be involved in a process influencing telomere capping.</text>
</comment>
<evidence type="ECO:0000259" key="9">
    <source>
        <dbReference type="SMART" id="SM01312"/>
    </source>
</evidence>
<feature type="compositionally biased region" description="Basic and acidic residues" evidence="8">
    <location>
        <begin position="119"/>
        <end position="141"/>
    </location>
</feature>
<feature type="compositionally biased region" description="Polar residues" evidence="8">
    <location>
        <begin position="78"/>
        <end position="90"/>
    </location>
</feature>
<dbReference type="OMA" id="HEDQDSI"/>
<comment type="similarity">
    <text evidence="4">Belongs to the RTC4 family.</text>
</comment>
<feature type="domain" description="Restriction of telomere capping protein 4 C-terminal" evidence="9">
    <location>
        <begin position="409"/>
        <end position="495"/>
    </location>
</feature>
<keyword evidence="12" id="KW-1185">Reference proteome</keyword>
<dbReference type="Pfam" id="PF14474">
    <property type="entry name" value="RTC4"/>
    <property type="match status" value="1"/>
</dbReference>
<evidence type="ECO:0000313" key="10">
    <source>
        <dbReference type="EMBL" id="KLU85311.1"/>
    </source>
</evidence>
<organism evidence="11 12">
    <name type="scientific">Magnaporthiopsis poae (strain ATCC 64411 / 73-15)</name>
    <name type="common">Kentucky bluegrass fungus</name>
    <name type="synonym">Magnaporthe poae</name>
    <dbReference type="NCBI Taxonomy" id="644358"/>
    <lineage>
        <taxon>Eukaryota</taxon>
        <taxon>Fungi</taxon>
        <taxon>Dikarya</taxon>
        <taxon>Ascomycota</taxon>
        <taxon>Pezizomycotina</taxon>
        <taxon>Sordariomycetes</taxon>
        <taxon>Sordariomycetidae</taxon>
        <taxon>Magnaporthales</taxon>
        <taxon>Magnaporthaceae</taxon>
        <taxon>Magnaporthiopsis</taxon>
    </lineage>
</organism>
<reference evidence="10" key="2">
    <citation type="submission" date="2010-05" db="EMBL/GenBank/DDBJ databases">
        <title>The Genome Sequence of Magnaporthe poae strain ATCC 64411.</title>
        <authorList>
            <consortium name="The Broad Institute Genome Sequencing Platform"/>
            <consortium name="Broad Institute Genome Sequencing Center for Infectious Disease"/>
            <person name="Ma L.-J."/>
            <person name="Dead R."/>
            <person name="Young S."/>
            <person name="Zeng Q."/>
            <person name="Koehrsen M."/>
            <person name="Alvarado L."/>
            <person name="Berlin A."/>
            <person name="Chapman S.B."/>
            <person name="Chen Z."/>
            <person name="Freedman E."/>
            <person name="Gellesch M."/>
            <person name="Goldberg J."/>
            <person name="Griggs A."/>
            <person name="Gujja S."/>
            <person name="Heilman E.R."/>
            <person name="Heiman D."/>
            <person name="Hepburn T."/>
            <person name="Howarth C."/>
            <person name="Jen D."/>
            <person name="Larson L."/>
            <person name="Mehta T."/>
            <person name="Neiman D."/>
            <person name="Pearson M."/>
            <person name="Roberts A."/>
            <person name="Saif S."/>
            <person name="Shea T."/>
            <person name="Shenoy N."/>
            <person name="Sisk P."/>
            <person name="Stolte C."/>
            <person name="Sykes S."/>
            <person name="Walk T."/>
            <person name="White J."/>
            <person name="Yandava C."/>
            <person name="Haas B."/>
            <person name="Nusbaum C."/>
            <person name="Birren B."/>
        </authorList>
    </citation>
    <scope>NUCLEOTIDE SEQUENCE</scope>
    <source>
        <strain evidence="10">ATCC 64411</strain>
    </source>
</reference>
<proteinExistence type="inferred from homology"/>
<evidence type="ECO:0000313" key="12">
    <source>
        <dbReference type="Proteomes" id="UP000011715"/>
    </source>
</evidence>
<protein>
    <recommendedName>
        <fullName evidence="5">Restriction of telomere capping protein 4</fullName>
    </recommendedName>
</protein>
<evidence type="ECO:0000256" key="5">
    <source>
        <dbReference type="ARBA" id="ARBA00015162"/>
    </source>
</evidence>
<dbReference type="EMBL" id="ADBL01001024">
    <property type="status" value="NOT_ANNOTATED_CDS"/>
    <property type="molecule type" value="Genomic_DNA"/>
</dbReference>
<evidence type="ECO:0000256" key="8">
    <source>
        <dbReference type="SAM" id="MobiDB-lite"/>
    </source>
</evidence>
<evidence type="ECO:0000256" key="1">
    <source>
        <dbReference type="ARBA" id="ARBA00002738"/>
    </source>
</evidence>
<feature type="compositionally biased region" description="Polar residues" evidence="8">
    <location>
        <begin position="178"/>
        <end position="189"/>
    </location>
</feature>
<dbReference type="GO" id="GO:0005737">
    <property type="term" value="C:cytoplasm"/>
    <property type="evidence" value="ECO:0007669"/>
    <property type="project" value="UniProtKB-SubCell"/>
</dbReference>
<reference evidence="11" key="5">
    <citation type="submission" date="2015-06" db="UniProtKB">
        <authorList>
            <consortium name="EnsemblFungi"/>
        </authorList>
    </citation>
    <scope>IDENTIFICATION</scope>
    <source>
        <strain evidence="11">ATCC 64411</strain>
    </source>
</reference>
<dbReference type="OrthoDB" id="128308at2759"/>
<dbReference type="VEuPathDB" id="FungiDB:MAPG_04339"/>
<evidence type="ECO:0000256" key="4">
    <source>
        <dbReference type="ARBA" id="ARBA00009461"/>
    </source>
</evidence>
<dbReference type="SMART" id="SM01312">
    <property type="entry name" value="RTC4"/>
    <property type="match status" value="1"/>
</dbReference>
<dbReference type="InterPro" id="IPR028094">
    <property type="entry name" value="RTC4_C"/>
</dbReference>
<comment type="subcellular location">
    <subcellularLocation>
        <location evidence="3">Cytoplasm</location>
    </subcellularLocation>
    <subcellularLocation>
        <location evidence="2">Nucleus</location>
    </subcellularLocation>
</comment>
<feature type="region of interest" description="Disordered" evidence="8">
    <location>
        <begin position="262"/>
        <end position="281"/>
    </location>
</feature>
<sequence length="511" mass="56407">MPELRITDNVKPLLSMVDGRVRRSAARASLKEVSSSPTRASPREEPSSPAVQPVEDDRLINAPPASSTDEESDGVGGSASTRGNITSSIFHQPKPRPRKEQQAGRTANGNTQSAQRPRKSPERASRRLSEIKKESRPKVEDISDDDTDAVEESPKKPVKHGGKPGYGSHLENQVFIRSATSQKYTSARTKQFKINKRKAGDEEPPPKKRVRPPKMPKGFNPPGVDTDADSPPKRAQFIVPIDSQTPDTPTGARFQTFDAVLSPASGNSKKPTFKRSLVPDSPLRGAAKFKRVDLDTRDDNGPAGLQKEPQTRSRSRALSVSSSSSSLTELDSVLSDGPVLCPMCDAPIDADLLGGLSAITMSIAKQQKICLLHRRREAKAQWKEKGYPTIDWDSLESRFEQQHDHLEKVLKAEAESHYRDVYSRKVESGKGRTLLTSEKEGGGSLTPGYYGFRGARLMSEWLIRRLVAEDLGIRPEAARDVLRESARLGELIHEEIRDVVRDEPGEDEDDF</sequence>
<name>A0A0C4DWG1_MAGP6</name>
<evidence type="ECO:0000256" key="7">
    <source>
        <dbReference type="ARBA" id="ARBA00023242"/>
    </source>
</evidence>
<dbReference type="EMBL" id="GL876968">
    <property type="protein sequence ID" value="KLU85311.1"/>
    <property type="molecule type" value="Genomic_DNA"/>
</dbReference>
<feature type="region of interest" description="Disordered" evidence="8">
    <location>
        <begin position="290"/>
        <end position="323"/>
    </location>
</feature>
<feature type="region of interest" description="Disordered" evidence="8">
    <location>
        <begin position="23"/>
        <end position="252"/>
    </location>
</feature>
<evidence type="ECO:0000256" key="3">
    <source>
        <dbReference type="ARBA" id="ARBA00004496"/>
    </source>
</evidence>
<dbReference type="AlphaFoldDB" id="A0A0C4DWG1"/>
<evidence type="ECO:0000313" key="11">
    <source>
        <dbReference type="EnsemblFungi" id="MAPG_04339T0"/>
    </source>
</evidence>
<reference evidence="10" key="3">
    <citation type="submission" date="2011-03" db="EMBL/GenBank/DDBJ databases">
        <title>Annotation of Magnaporthe poae ATCC 64411.</title>
        <authorList>
            <person name="Ma L.-J."/>
            <person name="Dead R."/>
            <person name="Young S.K."/>
            <person name="Zeng Q."/>
            <person name="Gargeya S."/>
            <person name="Fitzgerald M."/>
            <person name="Haas B."/>
            <person name="Abouelleil A."/>
            <person name="Alvarado L."/>
            <person name="Arachchi H.M."/>
            <person name="Berlin A."/>
            <person name="Brown A."/>
            <person name="Chapman S.B."/>
            <person name="Chen Z."/>
            <person name="Dunbar C."/>
            <person name="Freedman E."/>
            <person name="Gearin G."/>
            <person name="Gellesch M."/>
            <person name="Goldberg J."/>
            <person name="Griggs A."/>
            <person name="Gujja S."/>
            <person name="Heiman D."/>
            <person name="Howarth C."/>
            <person name="Larson L."/>
            <person name="Lui A."/>
            <person name="MacDonald P.J.P."/>
            <person name="Mehta T."/>
            <person name="Montmayeur A."/>
            <person name="Murphy C."/>
            <person name="Neiman D."/>
            <person name="Pearson M."/>
            <person name="Priest M."/>
            <person name="Roberts A."/>
            <person name="Saif S."/>
            <person name="Shea T."/>
            <person name="Shenoy N."/>
            <person name="Sisk P."/>
            <person name="Stolte C."/>
            <person name="Sykes S."/>
            <person name="Yandava C."/>
            <person name="Wortman J."/>
            <person name="Nusbaum C."/>
            <person name="Birren B."/>
        </authorList>
    </citation>
    <scope>NUCLEOTIDE SEQUENCE</scope>
    <source>
        <strain evidence="10">ATCC 64411</strain>
    </source>
</reference>
<dbReference type="PANTHER" id="PTHR41391">
    <property type="entry name" value="RESTRICTION OF TELOMERE CAPPING PROTEIN 4"/>
    <property type="match status" value="1"/>
</dbReference>
<dbReference type="GO" id="GO:0005634">
    <property type="term" value="C:nucleus"/>
    <property type="evidence" value="ECO:0007669"/>
    <property type="project" value="UniProtKB-SubCell"/>
</dbReference>
<reference evidence="11" key="4">
    <citation type="journal article" date="2015" name="G3 (Bethesda)">
        <title>Genome sequences of three phytopathogenic species of the Magnaporthaceae family of fungi.</title>
        <authorList>
            <person name="Okagaki L.H."/>
            <person name="Nunes C.C."/>
            <person name="Sailsbery J."/>
            <person name="Clay B."/>
            <person name="Brown D."/>
            <person name="John T."/>
            <person name="Oh Y."/>
            <person name="Young N."/>
            <person name="Fitzgerald M."/>
            <person name="Haas B.J."/>
            <person name="Zeng Q."/>
            <person name="Young S."/>
            <person name="Adiconis X."/>
            <person name="Fan L."/>
            <person name="Levin J.Z."/>
            <person name="Mitchell T.K."/>
            <person name="Okubara P.A."/>
            <person name="Farman M.L."/>
            <person name="Kohn L.M."/>
            <person name="Birren B."/>
            <person name="Ma L.-J."/>
            <person name="Dean R.A."/>
        </authorList>
    </citation>
    <scope>NUCLEOTIDE SEQUENCE</scope>
    <source>
        <strain evidence="11">ATCC 64411 / 73-15</strain>
    </source>
</reference>
<keyword evidence="6" id="KW-0963">Cytoplasm</keyword>
<feature type="compositionally biased region" description="Acidic residues" evidence="8">
    <location>
        <begin position="142"/>
        <end position="151"/>
    </location>
</feature>
<accession>A0A0C4DWG1</accession>
<dbReference type="Proteomes" id="UP000011715">
    <property type="component" value="Unassembled WGS sequence"/>
</dbReference>
<dbReference type="InterPro" id="IPR039024">
    <property type="entry name" value="RTC4"/>
</dbReference>
<gene>
    <name evidence="10" type="ORF">MAPG_04339</name>
</gene>
<feature type="compositionally biased region" description="Polar residues" evidence="8">
    <location>
        <begin position="103"/>
        <end position="115"/>
    </location>
</feature>
<reference evidence="12" key="1">
    <citation type="submission" date="2010-05" db="EMBL/GenBank/DDBJ databases">
        <title>The genome sequence of Magnaporthe poae strain ATCC 64411.</title>
        <authorList>
            <person name="Ma L.-J."/>
            <person name="Dead R."/>
            <person name="Young S."/>
            <person name="Zeng Q."/>
            <person name="Koehrsen M."/>
            <person name="Alvarado L."/>
            <person name="Berlin A."/>
            <person name="Chapman S.B."/>
            <person name="Chen Z."/>
            <person name="Freedman E."/>
            <person name="Gellesch M."/>
            <person name="Goldberg J."/>
            <person name="Griggs A."/>
            <person name="Gujja S."/>
            <person name="Heilman E.R."/>
            <person name="Heiman D."/>
            <person name="Hepburn T."/>
            <person name="Howarth C."/>
            <person name="Jen D."/>
            <person name="Larson L."/>
            <person name="Mehta T."/>
            <person name="Neiman D."/>
            <person name="Pearson M."/>
            <person name="Roberts A."/>
            <person name="Saif S."/>
            <person name="Shea T."/>
            <person name="Shenoy N."/>
            <person name="Sisk P."/>
            <person name="Stolte C."/>
            <person name="Sykes S."/>
            <person name="Walk T."/>
            <person name="White J."/>
            <person name="Yandava C."/>
            <person name="Haas B."/>
            <person name="Nusbaum C."/>
            <person name="Birren B."/>
        </authorList>
    </citation>
    <scope>NUCLEOTIDE SEQUENCE [LARGE SCALE GENOMIC DNA]</scope>
    <source>
        <strain evidence="12">ATCC 64411 / 73-15</strain>
    </source>
</reference>
<feature type="compositionally biased region" description="Basic and acidic residues" evidence="8">
    <location>
        <begin position="290"/>
        <end position="300"/>
    </location>
</feature>
<dbReference type="EMBL" id="ADBL01001025">
    <property type="status" value="NOT_ANNOTATED_CDS"/>
    <property type="molecule type" value="Genomic_DNA"/>
</dbReference>
<dbReference type="STRING" id="644358.A0A0C4DWG1"/>
<evidence type="ECO:0000256" key="6">
    <source>
        <dbReference type="ARBA" id="ARBA00022490"/>
    </source>
</evidence>
<dbReference type="PANTHER" id="PTHR41391:SF1">
    <property type="entry name" value="RESTRICTION OF TELOMERE CAPPING PROTEIN 4"/>
    <property type="match status" value="1"/>
</dbReference>